<organism evidence="1 2">
    <name type="scientific">Candidatus Manganitrophus noduliformans</name>
    <dbReference type="NCBI Taxonomy" id="2606439"/>
    <lineage>
        <taxon>Bacteria</taxon>
        <taxon>Pseudomonadati</taxon>
        <taxon>Nitrospirota</taxon>
        <taxon>Nitrospiria</taxon>
        <taxon>Candidatus Troglogloeales</taxon>
        <taxon>Candidatus Manganitrophaceae</taxon>
        <taxon>Candidatus Manganitrophus</taxon>
    </lineage>
</organism>
<accession>A0A7X6IBC6</accession>
<protein>
    <submittedName>
        <fullName evidence="1">Uncharacterized protein</fullName>
    </submittedName>
</protein>
<dbReference type="Proteomes" id="UP000534783">
    <property type="component" value="Unassembled WGS sequence"/>
</dbReference>
<evidence type="ECO:0000313" key="2">
    <source>
        <dbReference type="Proteomes" id="UP000534783"/>
    </source>
</evidence>
<gene>
    <name evidence="1" type="ORF">MNODULE_11280</name>
</gene>
<comment type="caution">
    <text evidence="1">The sequence shown here is derived from an EMBL/GenBank/DDBJ whole genome shotgun (WGS) entry which is preliminary data.</text>
</comment>
<keyword evidence="2" id="KW-1185">Reference proteome</keyword>
<sequence length="67" mass="7667">MIRSRGRSIHARNHSGDFFACHYNGDIDLFVGANGIDVSRQVARAMLKAIYHMIKYKEPFKAMPVKE</sequence>
<evidence type="ECO:0000313" key="1">
    <source>
        <dbReference type="EMBL" id="NKE71320.1"/>
    </source>
</evidence>
<reference evidence="1 2" key="1">
    <citation type="journal article" date="2020" name="Nature">
        <title>Bacterial chemolithoautotrophy via manganese oxidation.</title>
        <authorList>
            <person name="Yu H."/>
            <person name="Leadbetter J.R."/>
        </authorList>
    </citation>
    <scope>NUCLEOTIDE SEQUENCE [LARGE SCALE GENOMIC DNA]</scope>
    <source>
        <strain evidence="1 2">Mn-1</strain>
    </source>
</reference>
<name>A0A7X6IBC6_9BACT</name>
<proteinExistence type="predicted"/>
<dbReference type="RefSeq" id="WP_168059848.1">
    <property type="nucleotide sequence ID" value="NZ_VTOW01000002.1"/>
</dbReference>
<dbReference type="EMBL" id="VTOW01000002">
    <property type="protein sequence ID" value="NKE71320.1"/>
    <property type="molecule type" value="Genomic_DNA"/>
</dbReference>
<dbReference type="AlphaFoldDB" id="A0A7X6IBC6"/>